<evidence type="ECO:0000259" key="1">
    <source>
        <dbReference type="PROSITE" id="PS50994"/>
    </source>
</evidence>
<gene>
    <name evidence="2" type="ORF">CRG98_033670</name>
</gene>
<dbReference type="InterPro" id="IPR012337">
    <property type="entry name" value="RNaseH-like_sf"/>
</dbReference>
<dbReference type="Proteomes" id="UP000233551">
    <property type="component" value="Unassembled WGS sequence"/>
</dbReference>
<dbReference type="STRING" id="22663.A0A2I0IPE1"/>
<evidence type="ECO:0000313" key="3">
    <source>
        <dbReference type="Proteomes" id="UP000233551"/>
    </source>
</evidence>
<dbReference type="PROSITE" id="PS50994">
    <property type="entry name" value="INTEGRASE"/>
    <property type="match status" value="1"/>
</dbReference>
<dbReference type="Pfam" id="PF25597">
    <property type="entry name" value="SH3_retrovirus"/>
    <property type="match status" value="1"/>
</dbReference>
<organism evidence="2 3">
    <name type="scientific">Punica granatum</name>
    <name type="common">Pomegranate</name>
    <dbReference type="NCBI Taxonomy" id="22663"/>
    <lineage>
        <taxon>Eukaryota</taxon>
        <taxon>Viridiplantae</taxon>
        <taxon>Streptophyta</taxon>
        <taxon>Embryophyta</taxon>
        <taxon>Tracheophyta</taxon>
        <taxon>Spermatophyta</taxon>
        <taxon>Magnoliopsida</taxon>
        <taxon>eudicotyledons</taxon>
        <taxon>Gunneridae</taxon>
        <taxon>Pentapetalae</taxon>
        <taxon>rosids</taxon>
        <taxon>malvids</taxon>
        <taxon>Myrtales</taxon>
        <taxon>Lythraceae</taxon>
        <taxon>Punica</taxon>
    </lineage>
</organism>
<dbReference type="GO" id="GO:0015074">
    <property type="term" value="P:DNA integration"/>
    <property type="evidence" value="ECO:0007669"/>
    <property type="project" value="InterPro"/>
</dbReference>
<dbReference type="InterPro" id="IPR001584">
    <property type="entry name" value="Integrase_cat-core"/>
</dbReference>
<sequence length="269" mass="30909">MEERPACGHCGKMGHSKSTYLALIGYLSWHSKSKTNAGKGTNEWILDTGAMRHMTECLENFSRTVPIKGEAPTSCVDTPQQNGRVERKHRHILNVARALMFQASLPTRLWGECVSTAIHLINITITPLLGNKSPHEVLFGKPPNYSNLRVYGSLRYAHTRTKDKFEPRSRKCAFIEYPHGKKGWRLYDLKYRQVFVSRDVWFCETIFPFATENEDSRQRRKRSLLFLDGIGSISPERWTEESQLDSRRLIHLGGTAEECFGWPEQLDPI</sequence>
<dbReference type="GO" id="GO:0003676">
    <property type="term" value="F:nucleic acid binding"/>
    <property type="evidence" value="ECO:0007669"/>
    <property type="project" value="InterPro"/>
</dbReference>
<protein>
    <recommendedName>
        <fullName evidence="1">Integrase catalytic domain-containing protein</fullName>
    </recommendedName>
</protein>
<comment type="caution">
    <text evidence="2">The sequence shown here is derived from an EMBL/GenBank/DDBJ whole genome shotgun (WGS) entry which is preliminary data.</text>
</comment>
<name>A0A2I0IPE1_PUNGR</name>
<dbReference type="SUPFAM" id="SSF53098">
    <property type="entry name" value="Ribonuclease H-like"/>
    <property type="match status" value="1"/>
</dbReference>
<dbReference type="InterPro" id="IPR039537">
    <property type="entry name" value="Retrotran_Ty1/copia-like"/>
</dbReference>
<feature type="domain" description="Integrase catalytic" evidence="1">
    <location>
        <begin position="47"/>
        <end position="142"/>
    </location>
</feature>
<dbReference type="AlphaFoldDB" id="A0A2I0IPE1"/>
<proteinExistence type="predicted"/>
<evidence type="ECO:0000313" key="2">
    <source>
        <dbReference type="EMBL" id="PKI45871.1"/>
    </source>
</evidence>
<dbReference type="InterPro" id="IPR057670">
    <property type="entry name" value="SH3_retrovirus"/>
</dbReference>
<dbReference type="EMBL" id="PGOL01002685">
    <property type="protein sequence ID" value="PKI45871.1"/>
    <property type="molecule type" value="Genomic_DNA"/>
</dbReference>
<accession>A0A2I0IPE1</accession>
<dbReference type="PANTHER" id="PTHR42648:SF31">
    <property type="entry name" value="RNA-DIRECTED DNA POLYMERASE"/>
    <property type="match status" value="1"/>
</dbReference>
<dbReference type="Gene3D" id="3.30.420.10">
    <property type="entry name" value="Ribonuclease H-like superfamily/Ribonuclease H"/>
    <property type="match status" value="1"/>
</dbReference>
<dbReference type="InterPro" id="IPR036397">
    <property type="entry name" value="RNaseH_sf"/>
</dbReference>
<keyword evidence="3" id="KW-1185">Reference proteome</keyword>
<reference evidence="2 3" key="1">
    <citation type="submission" date="2017-11" db="EMBL/GenBank/DDBJ databases">
        <title>De-novo sequencing of pomegranate (Punica granatum L.) genome.</title>
        <authorList>
            <person name="Akparov Z."/>
            <person name="Amiraslanov A."/>
            <person name="Hajiyeva S."/>
            <person name="Abbasov M."/>
            <person name="Kaur K."/>
            <person name="Hamwieh A."/>
            <person name="Solovyev V."/>
            <person name="Salamov A."/>
            <person name="Braich B."/>
            <person name="Kosarev P."/>
            <person name="Mahmoud A."/>
            <person name="Hajiyev E."/>
            <person name="Babayeva S."/>
            <person name="Izzatullayeva V."/>
            <person name="Mammadov A."/>
            <person name="Mammadov A."/>
            <person name="Sharifova S."/>
            <person name="Ojaghi J."/>
            <person name="Eynullazada K."/>
            <person name="Bayramov B."/>
            <person name="Abdulazimova A."/>
            <person name="Shahmuradov I."/>
        </authorList>
    </citation>
    <scope>NUCLEOTIDE SEQUENCE [LARGE SCALE GENOMIC DNA]</scope>
    <source>
        <strain evidence="3">cv. AG2017</strain>
        <tissue evidence="2">Leaf</tissue>
    </source>
</reference>
<dbReference type="PANTHER" id="PTHR42648">
    <property type="entry name" value="TRANSPOSASE, PUTATIVE-RELATED"/>
    <property type="match status" value="1"/>
</dbReference>